<evidence type="ECO:0008006" key="4">
    <source>
        <dbReference type="Google" id="ProtNLM"/>
    </source>
</evidence>
<evidence type="ECO:0000256" key="1">
    <source>
        <dbReference type="SAM" id="MobiDB-lite"/>
    </source>
</evidence>
<dbReference type="SUPFAM" id="SSF55874">
    <property type="entry name" value="ATPase domain of HSP90 chaperone/DNA topoisomerase II/histidine kinase"/>
    <property type="match status" value="1"/>
</dbReference>
<protein>
    <recommendedName>
        <fullName evidence="4">Histidine kinase/HSP90-like ATPase domain-containing protein</fullName>
    </recommendedName>
</protein>
<evidence type="ECO:0000313" key="3">
    <source>
        <dbReference type="Proteomes" id="UP000230390"/>
    </source>
</evidence>
<sequence length="89" mass="9598">MTTSRTSSSRTRGSHSGERPQEHTPRKIPAVDIQHRRPAAIRDDLLALGRLGLAIARQLTLAMDGDLSLHNRDGGGLEARLTLKGPPAV</sequence>
<organism evidence="2 3">
    <name type="scientific">Massilia eurypsychrophila</name>
    <dbReference type="NCBI Taxonomy" id="1485217"/>
    <lineage>
        <taxon>Bacteria</taxon>
        <taxon>Pseudomonadati</taxon>
        <taxon>Pseudomonadota</taxon>
        <taxon>Betaproteobacteria</taxon>
        <taxon>Burkholderiales</taxon>
        <taxon>Oxalobacteraceae</taxon>
        <taxon>Telluria group</taxon>
        <taxon>Massilia</taxon>
    </lineage>
</organism>
<proteinExistence type="predicted"/>
<dbReference type="Proteomes" id="UP000230390">
    <property type="component" value="Unassembled WGS sequence"/>
</dbReference>
<dbReference type="AlphaFoldDB" id="A0A2G8T9Y7"/>
<evidence type="ECO:0000313" key="2">
    <source>
        <dbReference type="EMBL" id="PIL42860.1"/>
    </source>
</evidence>
<comment type="caution">
    <text evidence="2">The sequence shown here is derived from an EMBL/GenBank/DDBJ whole genome shotgun (WGS) entry which is preliminary data.</text>
</comment>
<keyword evidence="3" id="KW-1185">Reference proteome</keyword>
<accession>A0A2G8T9Y7</accession>
<dbReference type="RefSeq" id="WP_099792152.1">
    <property type="nucleotide sequence ID" value="NZ_JBHLYV010000093.1"/>
</dbReference>
<reference evidence="2 3" key="1">
    <citation type="submission" date="2017-10" db="EMBL/GenBank/DDBJ databases">
        <title>Massilia psychrophilum sp. nov., a novel purple-pigmented bacterium isolated from Tianshan glacier, Xinjiang Municipality, China.</title>
        <authorList>
            <person name="Wang H."/>
        </authorList>
    </citation>
    <scope>NUCLEOTIDE SEQUENCE [LARGE SCALE GENOMIC DNA]</scope>
    <source>
        <strain evidence="2 3">JCM 30074</strain>
    </source>
</reference>
<gene>
    <name evidence="2" type="ORF">CR105_21780</name>
</gene>
<feature type="region of interest" description="Disordered" evidence="1">
    <location>
        <begin position="1"/>
        <end position="31"/>
    </location>
</feature>
<feature type="compositionally biased region" description="Basic and acidic residues" evidence="1">
    <location>
        <begin position="15"/>
        <end position="25"/>
    </location>
</feature>
<dbReference type="InterPro" id="IPR036890">
    <property type="entry name" value="HATPase_C_sf"/>
</dbReference>
<dbReference type="EMBL" id="PDOC01000019">
    <property type="protein sequence ID" value="PIL42860.1"/>
    <property type="molecule type" value="Genomic_DNA"/>
</dbReference>
<name>A0A2G8T9Y7_9BURK</name>
<feature type="compositionally biased region" description="Low complexity" evidence="1">
    <location>
        <begin position="1"/>
        <end position="11"/>
    </location>
</feature>